<evidence type="ECO:0000313" key="3">
    <source>
        <dbReference type="EMBL" id="MFD2163769.1"/>
    </source>
</evidence>
<dbReference type="InterPro" id="IPR012577">
    <property type="entry name" value="NIPSNAP"/>
</dbReference>
<feature type="domain" description="NIPSNAP" evidence="2">
    <location>
        <begin position="154"/>
        <end position="257"/>
    </location>
</feature>
<organism evidence="3 4">
    <name type="scientific">Paradesertivirga mongoliensis</name>
    <dbReference type="NCBI Taxonomy" id="2100740"/>
    <lineage>
        <taxon>Bacteria</taxon>
        <taxon>Pseudomonadati</taxon>
        <taxon>Bacteroidota</taxon>
        <taxon>Sphingobacteriia</taxon>
        <taxon>Sphingobacteriales</taxon>
        <taxon>Sphingobacteriaceae</taxon>
        <taxon>Paradesertivirga</taxon>
    </lineage>
</organism>
<evidence type="ECO:0000259" key="2">
    <source>
        <dbReference type="Pfam" id="PF07978"/>
    </source>
</evidence>
<keyword evidence="1" id="KW-0732">Signal</keyword>
<dbReference type="Gene3D" id="3.30.70.100">
    <property type="match status" value="2"/>
</dbReference>
<sequence length="259" mass="29635">MKLNLLITVLLLLGSGSSTNLFGQSKKRSLYELKIYHLQNKEQESVVDEYLKDAFVPAMHRQGIKNIGVFKPIDTTQDRRIYVLTPYKTVKQFADIANKLDSDKAYHTAGKQYLDAPHTKAPYKRIESILISAFTAMPNLQVPALKNAPQKRVYELRSYEGATEKIFKNKVHMFNEGGEVSLFNRLGFNAVFYGEVLAGSRMPNLMYMTSFEDKASRDEHWKAFGADAEWKKLSSNPFYKNNVSKIDITFLHPTDYSDI</sequence>
<dbReference type="Pfam" id="PF07978">
    <property type="entry name" value="NIPSNAP"/>
    <property type="match status" value="1"/>
</dbReference>
<evidence type="ECO:0000256" key="1">
    <source>
        <dbReference type="SAM" id="SignalP"/>
    </source>
</evidence>
<comment type="caution">
    <text evidence="3">The sequence shown here is derived from an EMBL/GenBank/DDBJ whole genome shotgun (WGS) entry which is preliminary data.</text>
</comment>
<name>A0ABW4ZPE7_9SPHI</name>
<proteinExistence type="predicted"/>
<protein>
    <submittedName>
        <fullName evidence="3">NIPSNAP family protein</fullName>
    </submittedName>
</protein>
<dbReference type="EMBL" id="JBHUHZ010000002">
    <property type="protein sequence ID" value="MFD2163769.1"/>
    <property type="molecule type" value="Genomic_DNA"/>
</dbReference>
<evidence type="ECO:0000313" key="4">
    <source>
        <dbReference type="Proteomes" id="UP001597387"/>
    </source>
</evidence>
<feature type="signal peptide" evidence="1">
    <location>
        <begin position="1"/>
        <end position="20"/>
    </location>
</feature>
<dbReference type="InterPro" id="IPR011008">
    <property type="entry name" value="Dimeric_a/b-barrel"/>
</dbReference>
<dbReference type="RefSeq" id="WP_255900263.1">
    <property type="nucleotide sequence ID" value="NZ_JAFMZO010000002.1"/>
</dbReference>
<accession>A0ABW4ZPE7</accession>
<keyword evidence="4" id="KW-1185">Reference proteome</keyword>
<reference evidence="4" key="1">
    <citation type="journal article" date="2019" name="Int. J. Syst. Evol. Microbiol.">
        <title>The Global Catalogue of Microorganisms (GCM) 10K type strain sequencing project: providing services to taxonomists for standard genome sequencing and annotation.</title>
        <authorList>
            <consortium name="The Broad Institute Genomics Platform"/>
            <consortium name="The Broad Institute Genome Sequencing Center for Infectious Disease"/>
            <person name="Wu L."/>
            <person name="Ma J."/>
        </authorList>
    </citation>
    <scope>NUCLEOTIDE SEQUENCE [LARGE SCALE GENOMIC DNA]</scope>
    <source>
        <strain evidence="4">KCTC 42217</strain>
    </source>
</reference>
<feature type="chain" id="PRO_5046991295" evidence="1">
    <location>
        <begin position="21"/>
        <end position="259"/>
    </location>
</feature>
<dbReference type="Proteomes" id="UP001597387">
    <property type="component" value="Unassembled WGS sequence"/>
</dbReference>
<dbReference type="SUPFAM" id="SSF54909">
    <property type="entry name" value="Dimeric alpha+beta barrel"/>
    <property type="match status" value="2"/>
</dbReference>
<gene>
    <name evidence="3" type="ORF">ACFSJU_15280</name>
</gene>